<dbReference type="Pfam" id="PF26222">
    <property type="entry name" value="DUF8048"/>
    <property type="match status" value="1"/>
</dbReference>
<accession>A0A7D5QGE4</accession>
<reference evidence="2 3" key="1">
    <citation type="submission" date="2020-06" db="EMBL/GenBank/DDBJ databases">
        <title>NJ-3-1, isolated from saline soil.</title>
        <authorList>
            <person name="Cui H.L."/>
            <person name="Shi X."/>
        </authorList>
    </citation>
    <scope>NUCLEOTIDE SEQUENCE [LARGE SCALE GENOMIC DNA]</scope>
    <source>
        <strain evidence="2 3">NJ-3-1</strain>
    </source>
</reference>
<dbReference type="Proteomes" id="UP000509626">
    <property type="component" value="Chromosome"/>
</dbReference>
<evidence type="ECO:0000313" key="2">
    <source>
        <dbReference type="EMBL" id="QLG64001.1"/>
    </source>
</evidence>
<feature type="domain" description="DUF8048" evidence="1">
    <location>
        <begin position="2"/>
        <end position="112"/>
    </location>
</feature>
<dbReference type="KEGG" id="halu:HUG12_06330"/>
<evidence type="ECO:0000259" key="1">
    <source>
        <dbReference type="Pfam" id="PF26222"/>
    </source>
</evidence>
<protein>
    <recommendedName>
        <fullName evidence="1">DUF8048 domain-containing protein</fullName>
    </recommendedName>
</protein>
<gene>
    <name evidence="2" type="ORF">HUG12_06330</name>
</gene>
<name>A0A7D5QGE4_9EURY</name>
<proteinExistence type="predicted"/>
<dbReference type="EMBL" id="CP058579">
    <property type="protein sequence ID" value="QLG64001.1"/>
    <property type="molecule type" value="Genomic_DNA"/>
</dbReference>
<evidence type="ECO:0000313" key="3">
    <source>
        <dbReference type="Proteomes" id="UP000509626"/>
    </source>
</evidence>
<keyword evidence="3" id="KW-1185">Reference proteome</keyword>
<dbReference type="InterPro" id="IPR058361">
    <property type="entry name" value="DUF8048"/>
</dbReference>
<dbReference type="AlphaFoldDB" id="A0A7D5QGE4"/>
<organism evidence="2 3">
    <name type="scientific">Halorarum salinum</name>
    <dbReference type="NCBI Taxonomy" id="2743089"/>
    <lineage>
        <taxon>Archaea</taxon>
        <taxon>Methanobacteriati</taxon>
        <taxon>Methanobacteriota</taxon>
        <taxon>Stenosarchaea group</taxon>
        <taxon>Halobacteria</taxon>
        <taxon>Halobacteriales</taxon>
        <taxon>Haloferacaceae</taxon>
        <taxon>Halorarum</taxon>
    </lineage>
</organism>
<sequence>MDGNALLLATAKASVGPERLPALLGTAAAELAARRDDYERRFEAVHERDGTLVVLVPEGHWADLGGDLGLGEREADALRRAHEEHLRRLGSQLDRREEFEHALELREAVVVGPSPA</sequence>